<dbReference type="Proteomes" id="UP000036873">
    <property type="component" value="Unassembled WGS sequence"/>
</dbReference>
<keyword evidence="3" id="KW-1185">Reference proteome</keyword>
<dbReference type="EMBL" id="LGYO01000039">
    <property type="protein sequence ID" value="KNZ41020.1"/>
    <property type="molecule type" value="Genomic_DNA"/>
</dbReference>
<dbReference type="PANTHER" id="PTHR10606">
    <property type="entry name" value="6-PHOSPHOFRUCTO-2-KINASE/FRUCTOSE-2,6-BISPHOSPHATASE"/>
    <property type="match status" value="1"/>
</dbReference>
<proteinExistence type="predicted"/>
<dbReference type="GO" id="GO:0006003">
    <property type="term" value="P:fructose 2,6-bisphosphate metabolic process"/>
    <property type="evidence" value="ECO:0007669"/>
    <property type="project" value="InterPro"/>
</dbReference>
<dbReference type="RefSeq" id="WP_050741100.1">
    <property type="nucleotide sequence ID" value="NZ_LGYO01000039.1"/>
</dbReference>
<reference evidence="3" key="1">
    <citation type="submission" date="2015-07" db="EMBL/GenBank/DDBJ databases">
        <title>Draft genome sequence of Acetobacterium bakii DSM 8293, a potential psychrophilic chemical producer through syngas fermentation.</title>
        <authorList>
            <person name="Song Y."/>
            <person name="Hwang S."/>
            <person name="Cho B.-K."/>
        </authorList>
    </citation>
    <scope>NUCLEOTIDE SEQUENCE [LARGE SCALE GENOMIC DNA]</scope>
    <source>
        <strain evidence="3">DSM 8239</strain>
    </source>
</reference>
<protein>
    <recommendedName>
        <fullName evidence="1">HD domain-containing protein</fullName>
    </recommendedName>
</protein>
<evidence type="ECO:0000313" key="3">
    <source>
        <dbReference type="Proteomes" id="UP000036873"/>
    </source>
</evidence>
<dbReference type="Pfam" id="PF00300">
    <property type="entry name" value="His_Phos_1"/>
    <property type="match status" value="1"/>
</dbReference>
<dbReference type="OrthoDB" id="9783269at2"/>
<dbReference type="Gene3D" id="3.40.50.1240">
    <property type="entry name" value="Phosphoglycerate mutase-like"/>
    <property type="match status" value="1"/>
</dbReference>
<accession>A0A0L6TZM9</accession>
<dbReference type="InterPro" id="IPR003607">
    <property type="entry name" value="HD/PDEase_dom"/>
</dbReference>
<dbReference type="SUPFAM" id="SSF53254">
    <property type="entry name" value="Phosphoglycerate mutase-like"/>
    <property type="match status" value="1"/>
</dbReference>
<feature type="domain" description="HD" evidence="1">
    <location>
        <begin position="220"/>
        <end position="310"/>
    </location>
</feature>
<gene>
    <name evidence="2" type="ORF">AKG39_14380</name>
</gene>
<dbReference type="InterPro" id="IPR003094">
    <property type="entry name" value="6Pfruct_kin"/>
</dbReference>
<dbReference type="InterPro" id="IPR029033">
    <property type="entry name" value="His_PPase_superfam"/>
</dbReference>
<dbReference type="CDD" id="cd07067">
    <property type="entry name" value="HP_PGM_like"/>
    <property type="match status" value="1"/>
</dbReference>
<dbReference type="GO" id="GO:0005524">
    <property type="term" value="F:ATP binding"/>
    <property type="evidence" value="ECO:0007669"/>
    <property type="project" value="InterPro"/>
</dbReference>
<dbReference type="GO" id="GO:0003873">
    <property type="term" value="F:6-phosphofructo-2-kinase activity"/>
    <property type="evidence" value="ECO:0007669"/>
    <property type="project" value="TreeGrafter"/>
</dbReference>
<dbReference type="CDD" id="cd00077">
    <property type="entry name" value="HDc"/>
    <property type="match status" value="1"/>
</dbReference>
<evidence type="ECO:0000259" key="1">
    <source>
        <dbReference type="Pfam" id="PF01966"/>
    </source>
</evidence>
<dbReference type="STRING" id="52689.AKG39_14380"/>
<dbReference type="AlphaFoldDB" id="A0A0L6TZM9"/>
<evidence type="ECO:0000313" key="2">
    <source>
        <dbReference type="EMBL" id="KNZ41020.1"/>
    </source>
</evidence>
<dbReference type="Gene3D" id="1.10.3210.10">
    <property type="entry name" value="Hypothetical protein af1432"/>
    <property type="match status" value="1"/>
</dbReference>
<dbReference type="SUPFAM" id="SSF109604">
    <property type="entry name" value="HD-domain/PDEase-like"/>
    <property type="match status" value="1"/>
</dbReference>
<name>A0A0L6TZM9_9FIRM</name>
<comment type="caution">
    <text evidence="2">The sequence shown here is derived from an EMBL/GenBank/DDBJ whole genome shotgun (WGS) entry which is preliminary data.</text>
</comment>
<dbReference type="InterPro" id="IPR013078">
    <property type="entry name" value="His_Pase_superF_clade-1"/>
</dbReference>
<dbReference type="GO" id="GO:0005829">
    <property type="term" value="C:cytosol"/>
    <property type="evidence" value="ECO:0007669"/>
    <property type="project" value="TreeGrafter"/>
</dbReference>
<dbReference type="InterPro" id="IPR006674">
    <property type="entry name" value="HD_domain"/>
</dbReference>
<sequence>MRNIYLIRHCEPNFPDGLKCCLGKYDLSLSEKGKIEAKKLSRYFDENRILTLISSPMARSRETADIISNGKYPIVIADELQEIDTGLWDGLPFPEIKKKYPEYYEQRGKHLSTLPFPGGESFNDVLMRTEPCLKELLEKHEGDLAIVAHACVNQGLLSKWLGLELDNAQEISQAYGSVNLIEEINGTFNVKFAGKRIEIIPTLEQCDEMLKKFNVSEQIIAHSRKVMELALEWTDQLIVKNFDLNRNLIKAASMLHDIARAEKDHSKIGADWMSSESYSLVANVVAVHHQLPLYDETHITENVIVYLADKKVQECQYVTIDERFEQSRKKCRSLVAKVKHRQSYFQAKKVEEMVEEAINNSEYGEKQ</sequence>
<organism evidence="2 3">
    <name type="scientific">Acetobacterium bakii</name>
    <dbReference type="NCBI Taxonomy" id="52689"/>
    <lineage>
        <taxon>Bacteria</taxon>
        <taxon>Bacillati</taxon>
        <taxon>Bacillota</taxon>
        <taxon>Clostridia</taxon>
        <taxon>Eubacteriales</taxon>
        <taxon>Eubacteriaceae</taxon>
        <taxon>Acetobacterium</taxon>
    </lineage>
</organism>
<dbReference type="SMART" id="SM00855">
    <property type="entry name" value="PGAM"/>
    <property type="match status" value="1"/>
</dbReference>
<dbReference type="Pfam" id="PF01966">
    <property type="entry name" value="HD"/>
    <property type="match status" value="1"/>
</dbReference>